<evidence type="ECO:0000313" key="2">
    <source>
        <dbReference type="EMBL" id="TDD99914.1"/>
    </source>
</evidence>
<protein>
    <submittedName>
        <fullName evidence="3">Uncharacterized protein</fullName>
    </submittedName>
</protein>
<gene>
    <name evidence="3" type="ORF">E0F91_15300</name>
    <name evidence="2" type="ORF">E0F91_17285</name>
</gene>
<accession>A0A4R5CQ52</accession>
<keyword evidence="1" id="KW-0472">Membrane</keyword>
<reference evidence="3 4" key="1">
    <citation type="submission" date="2019-03" db="EMBL/GenBank/DDBJ databases">
        <title>Flavobacterium LB-D12 sp. nov., isolated from arctic soil.</title>
        <authorList>
            <person name="Chaudhary D.K."/>
        </authorList>
    </citation>
    <scope>NUCLEOTIDE SEQUENCE [LARGE SCALE GENOMIC DNA]</scope>
    <source>
        <strain evidence="3 4">LB-D12</strain>
    </source>
</reference>
<proteinExistence type="predicted"/>
<organism evidence="3 4">
    <name type="scientific">Flavobacterium sandaracinum</name>
    <dbReference type="NCBI Taxonomy" id="2541733"/>
    <lineage>
        <taxon>Bacteria</taxon>
        <taxon>Pseudomonadati</taxon>
        <taxon>Bacteroidota</taxon>
        <taxon>Flavobacteriia</taxon>
        <taxon>Flavobacteriales</taxon>
        <taxon>Flavobacteriaceae</taxon>
        <taxon>Flavobacterium</taxon>
    </lineage>
</organism>
<keyword evidence="1" id="KW-1133">Transmembrane helix</keyword>
<feature type="transmembrane region" description="Helical" evidence="1">
    <location>
        <begin position="12"/>
        <end position="36"/>
    </location>
</feature>
<evidence type="ECO:0000313" key="3">
    <source>
        <dbReference type="EMBL" id="TDE00941.1"/>
    </source>
</evidence>
<evidence type="ECO:0000256" key="1">
    <source>
        <dbReference type="SAM" id="Phobius"/>
    </source>
</evidence>
<evidence type="ECO:0000313" key="4">
    <source>
        <dbReference type="Proteomes" id="UP000294644"/>
    </source>
</evidence>
<dbReference type="RefSeq" id="WP_132067311.1">
    <property type="nucleotide sequence ID" value="NZ_SMFN01000024.1"/>
</dbReference>
<feature type="transmembrane region" description="Helical" evidence="1">
    <location>
        <begin position="42"/>
        <end position="62"/>
    </location>
</feature>
<dbReference type="AlphaFoldDB" id="A0A4R5CQ52"/>
<name>A0A4R5CQ52_9FLAO</name>
<keyword evidence="1" id="KW-0812">Transmembrane</keyword>
<keyword evidence="4" id="KW-1185">Reference proteome</keyword>
<dbReference type="EMBL" id="SMFN01000040">
    <property type="protein sequence ID" value="TDD99914.1"/>
    <property type="molecule type" value="Genomic_DNA"/>
</dbReference>
<sequence>MQTESKFRNLFLIRTGIGVFLFLSILSYCVNGLIISDSTPKEALILAFVGLLFLVYVSIDLFKVSSLKIMEKGIEKTSLIFRTKQYIPYSTILSI</sequence>
<feature type="non-terminal residue" evidence="3">
    <location>
        <position position="95"/>
    </location>
</feature>
<dbReference type="Proteomes" id="UP000294644">
    <property type="component" value="Unassembled WGS sequence"/>
</dbReference>
<dbReference type="EMBL" id="SMFN01000024">
    <property type="protein sequence ID" value="TDE00941.1"/>
    <property type="molecule type" value="Genomic_DNA"/>
</dbReference>
<comment type="caution">
    <text evidence="3">The sequence shown here is derived from an EMBL/GenBank/DDBJ whole genome shotgun (WGS) entry which is preliminary data.</text>
</comment>